<name>A0ABT7RC14_9BACI</name>
<evidence type="ECO:0000313" key="2">
    <source>
        <dbReference type="EMBL" id="MDM5440457.1"/>
    </source>
</evidence>
<dbReference type="Proteomes" id="UP001224139">
    <property type="component" value="Unassembled WGS sequence"/>
</dbReference>
<proteinExistence type="inferred from homology"/>
<comment type="similarity">
    <text evidence="1">Belongs to the UPF0178 family.</text>
</comment>
<dbReference type="Pfam" id="PF02639">
    <property type="entry name" value="DUF188"/>
    <property type="match status" value="1"/>
</dbReference>
<dbReference type="EMBL" id="JAUCFG010000002">
    <property type="protein sequence ID" value="MDM5440457.1"/>
    <property type="molecule type" value="Genomic_DNA"/>
</dbReference>
<reference evidence="2 3" key="1">
    <citation type="submission" date="2023-06" db="EMBL/GenBank/DDBJ databases">
        <title>Comparative genomics of Bacillaceae isolates and their secondary metabolite potential.</title>
        <authorList>
            <person name="Song L."/>
            <person name="Nielsen L.J."/>
            <person name="Mohite O."/>
            <person name="Xu X."/>
            <person name="Weber T."/>
            <person name="Kovacs A.T."/>
        </authorList>
    </citation>
    <scope>NUCLEOTIDE SEQUENCE [LARGE SCALE GENOMIC DNA]</scope>
    <source>
        <strain evidence="2 3">DX2.1</strain>
    </source>
</reference>
<dbReference type="RefSeq" id="WP_289360258.1">
    <property type="nucleotide sequence ID" value="NZ_JAUCFG010000002.1"/>
</dbReference>
<protein>
    <submittedName>
        <fullName evidence="2">DUF188 domain-containing protein</fullName>
    </submittedName>
</protein>
<keyword evidence="3" id="KW-1185">Reference proteome</keyword>
<comment type="caution">
    <text evidence="2">The sequence shown here is derived from an EMBL/GenBank/DDBJ whole genome shotgun (WGS) entry which is preliminary data.</text>
</comment>
<gene>
    <name evidence="2" type="ORF">QUG02_20545</name>
</gene>
<evidence type="ECO:0000256" key="1">
    <source>
        <dbReference type="ARBA" id="ARBA00008522"/>
    </source>
</evidence>
<accession>A0ABT7RC14</accession>
<evidence type="ECO:0000313" key="3">
    <source>
        <dbReference type="Proteomes" id="UP001224139"/>
    </source>
</evidence>
<dbReference type="PANTHER" id="PTHR35146:SF1">
    <property type="entry name" value="UPF0178 PROTEIN YAII"/>
    <property type="match status" value="1"/>
</dbReference>
<dbReference type="InterPro" id="IPR003791">
    <property type="entry name" value="UPF0178"/>
</dbReference>
<organism evidence="2 3">
    <name type="scientific">Bacillus hominis</name>
    <dbReference type="NCBI Taxonomy" id="2817478"/>
    <lineage>
        <taxon>Bacteria</taxon>
        <taxon>Bacillati</taxon>
        <taxon>Bacillota</taxon>
        <taxon>Bacilli</taxon>
        <taxon>Bacillales</taxon>
        <taxon>Bacillaceae</taxon>
        <taxon>Bacillus</taxon>
        <taxon>Bacillus cereus group</taxon>
    </lineage>
</organism>
<dbReference type="PANTHER" id="PTHR35146">
    <property type="entry name" value="UPF0178 PROTEIN YAII"/>
    <property type="match status" value="1"/>
</dbReference>
<sequence length="137" mass="16014">MQNISKILVDADACPVKNAIVQVGTKFYVEILFVATYAHRSRKQQGNWVYVDSEQDEVDFYIYQHAKATDLMIIQDKVLASLLVKKEYMYGSPRDTFVTDEQMDTILYSSMYLRIYADWGLIRKVQKRLHNVIDSTF</sequence>